<gene>
    <name evidence="6" type="ORF">LZC95_11700</name>
</gene>
<comment type="similarity">
    <text evidence="4">Belongs to the cyclic nucleotide phosphodiesterase class-III family.</text>
</comment>
<dbReference type="InterPro" id="IPR029052">
    <property type="entry name" value="Metallo-depent_PP-like"/>
</dbReference>
<name>A0ABZ2KFZ6_9BACT</name>
<keyword evidence="1" id="KW-0479">Metal-binding</keyword>
<reference evidence="6 7" key="1">
    <citation type="submission" date="2021-12" db="EMBL/GenBank/DDBJ databases">
        <title>Discovery of the Pendulisporaceae a myxobacterial family with distinct sporulation behavior and unique specialized metabolism.</title>
        <authorList>
            <person name="Garcia R."/>
            <person name="Popoff A."/>
            <person name="Bader C.D."/>
            <person name="Loehr J."/>
            <person name="Walesch S."/>
            <person name="Walt C."/>
            <person name="Boldt J."/>
            <person name="Bunk B."/>
            <person name="Haeckl F.J.F.P.J."/>
            <person name="Gunesch A.P."/>
            <person name="Birkelbach J."/>
            <person name="Nuebel U."/>
            <person name="Pietschmann T."/>
            <person name="Bach T."/>
            <person name="Mueller R."/>
        </authorList>
    </citation>
    <scope>NUCLEOTIDE SEQUENCE [LARGE SCALE GENOMIC DNA]</scope>
    <source>
        <strain evidence="6 7">MSr12523</strain>
    </source>
</reference>
<keyword evidence="2" id="KW-0378">Hydrolase</keyword>
<evidence type="ECO:0000256" key="1">
    <source>
        <dbReference type="ARBA" id="ARBA00022723"/>
    </source>
</evidence>
<keyword evidence="3" id="KW-0408">Iron</keyword>
<feature type="domain" description="Calcineurin-like phosphoesterase" evidence="5">
    <location>
        <begin position="7"/>
        <end position="228"/>
    </location>
</feature>
<evidence type="ECO:0000256" key="3">
    <source>
        <dbReference type="ARBA" id="ARBA00023004"/>
    </source>
</evidence>
<dbReference type="EMBL" id="CP089982">
    <property type="protein sequence ID" value="WXA97496.1"/>
    <property type="molecule type" value="Genomic_DNA"/>
</dbReference>
<dbReference type="Gene3D" id="3.60.21.10">
    <property type="match status" value="1"/>
</dbReference>
<evidence type="ECO:0000259" key="5">
    <source>
        <dbReference type="Pfam" id="PF00149"/>
    </source>
</evidence>
<dbReference type="SUPFAM" id="SSF56300">
    <property type="entry name" value="Metallo-dependent phosphatases"/>
    <property type="match status" value="1"/>
</dbReference>
<dbReference type="InterPro" id="IPR050884">
    <property type="entry name" value="CNP_phosphodiesterase-III"/>
</dbReference>
<dbReference type="Proteomes" id="UP001379533">
    <property type="component" value="Chromosome"/>
</dbReference>
<dbReference type="PANTHER" id="PTHR42988:SF2">
    <property type="entry name" value="CYCLIC NUCLEOTIDE PHOSPHODIESTERASE CBUA0032-RELATED"/>
    <property type="match status" value="1"/>
</dbReference>
<evidence type="ECO:0000256" key="4">
    <source>
        <dbReference type="ARBA" id="ARBA00025742"/>
    </source>
</evidence>
<dbReference type="RefSeq" id="WP_394848115.1">
    <property type="nucleotide sequence ID" value="NZ_CP089982.1"/>
</dbReference>
<keyword evidence="7" id="KW-1185">Reference proteome</keyword>
<accession>A0ABZ2KFZ6</accession>
<dbReference type="PANTHER" id="PTHR42988">
    <property type="entry name" value="PHOSPHOHYDROLASE"/>
    <property type="match status" value="1"/>
</dbReference>
<proteinExistence type="inferred from homology"/>
<evidence type="ECO:0000313" key="7">
    <source>
        <dbReference type="Proteomes" id="UP001379533"/>
    </source>
</evidence>
<evidence type="ECO:0000256" key="2">
    <source>
        <dbReference type="ARBA" id="ARBA00022801"/>
    </source>
</evidence>
<protein>
    <submittedName>
        <fullName evidence="6">Metallophosphoesterase</fullName>
    </submittedName>
</protein>
<evidence type="ECO:0000313" key="6">
    <source>
        <dbReference type="EMBL" id="WXA97496.1"/>
    </source>
</evidence>
<sequence>MSVKTTRIAHLSDLHLLEPHPDGSRSYGFDVRFVSLGRKLDARERMRKVTRALQAARRAGVDHVVVSGDLTETGTARQFEAVAEVFHGSGIAPSDVTMVPGNHDAYTSPDAWQKALEGPLREYAPTSAHGPGAVVERPNFCIMPLDVACHQPVTRSSGELSDDNAEALERRLRDPAFSRKAIVVVQHHPPHPHKVPAWQWIDGLRGWARMMKLLEEHGDVQLLHGHLHYTVNRVVVGGRDRIFGAPAVVSEKEDTIRVRLYEVRDGLLESAGLIAA</sequence>
<dbReference type="InterPro" id="IPR004843">
    <property type="entry name" value="Calcineurin-like_PHP"/>
</dbReference>
<organism evidence="6 7">
    <name type="scientific">Pendulispora brunnea</name>
    <dbReference type="NCBI Taxonomy" id="2905690"/>
    <lineage>
        <taxon>Bacteria</taxon>
        <taxon>Pseudomonadati</taxon>
        <taxon>Myxococcota</taxon>
        <taxon>Myxococcia</taxon>
        <taxon>Myxococcales</taxon>
        <taxon>Sorangiineae</taxon>
        <taxon>Pendulisporaceae</taxon>
        <taxon>Pendulispora</taxon>
    </lineage>
</organism>
<dbReference type="Pfam" id="PF00149">
    <property type="entry name" value="Metallophos"/>
    <property type="match status" value="1"/>
</dbReference>